<keyword evidence="4" id="KW-0411">Iron-sulfur</keyword>
<evidence type="ECO:0000313" key="9">
    <source>
        <dbReference type="Proteomes" id="UP000451233"/>
    </source>
</evidence>
<feature type="domain" description="Rieske" evidence="7">
    <location>
        <begin position="54"/>
        <end position="141"/>
    </location>
</feature>
<dbReference type="GO" id="GO:0016020">
    <property type="term" value="C:membrane"/>
    <property type="evidence" value="ECO:0007669"/>
    <property type="project" value="InterPro"/>
</dbReference>
<sequence>MRRDEFLSTLGISLAAVCAGGCLAACGKSDSGEPGGEINPPSNVSFTVNLASQITAVGESLASNGVIVARIATGSTAASFTAVQQACTHEGTSILYTTSKTRFTCPNHGSEFSPSGSVLLGPATKSLKVYNIAIAGNMMTVTG</sequence>
<keyword evidence="9" id="KW-1185">Reference proteome</keyword>
<feature type="chain" id="PRO_5029542528" evidence="6">
    <location>
        <begin position="25"/>
        <end position="143"/>
    </location>
</feature>
<keyword evidence="3" id="KW-0408">Iron</keyword>
<evidence type="ECO:0000256" key="5">
    <source>
        <dbReference type="ARBA" id="ARBA00023157"/>
    </source>
</evidence>
<keyword evidence="1" id="KW-0001">2Fe-2S</keyword>
<keyword evidence="5" id="KW-1015">Disulfide bond</keyword>
<proteinExistence type="predicted"/>
<evidence type="ECO:0000256" key="2">
    <source>
        <dbReference type="ARBA" id="ARBA00022723"/>
    </source>
</evidence>
<dbReference type="InterPro" id="IPR036922">
    <property type="entry name" value="Rieske_2Fe-2S_sf"/>
</dbReference>
<gene>
    <name evidence="8" type="ORF">GS398_12330</name>
</gene>
<evidence type="ECO:0000256" key="1">
    <source>
        <dbReference type="ARBA" id="ARBA00022714"/>
    </source>
</evidence>
<feature type="signal peptide" evidence="6">
    <location>
        <begin position="1"/>
        <end position="24"/>
    </location>
</feature>
<evidence type="ECO:0000256" key="3">
    <source>
        <dbReference type="ARBA" id="ARBA00023004"/>
    </source>
</evidence>
<dbReference type="GO" id="GO:0051537">
    <property type="term" value="F:2 iron, 2 sulfur cluster binding"/>
    <property type="evidence" value="ECO:0007669"/>
    <property type="project" value="UniProtKB-KW"/>
</dbReference>
<dbReference type="AlphaFoldDB" id="A0A7K1XYR2"/>
<comment type="caution">
    <text evidence="8">The sequence shown here is derived from an EMBL/GenBank/DDBJ whole genome shotgun (WGS) entry which is preliminary data.</text>
</comment>
<dbReference type="InterPro" id="IPR005805">
    <property type="entry name" value="Rieske_Fe-S_prot_C"/>
</dbReference>
<keyword evidence="6" id="KW-0732">Signal</keyword>
<evidence type="ECO:0000313" key="8">
    <source>
        <dbReference type="EMBL" id="MXV16093.1"/>
    </source>
</evidence>
<dbReference type="EMBL" id="WVHS01000002">
    <property type="protein sequence ID" value="MXV16093.1"/>
    <property type="molecule type" value="Genomic_DNA"/>
</dbReference>
<dbReference type="Pfam" id="PF00355">
    <property type="entry name" value="Rieske"/>
    <property type="match status" value="1"/>
</dbReference>
<dbReference type="RefSeq" id="WP_160907048.1">
    <property type="nucleotide sequence ID" value="NZ_WVHS01000002.1"/>
</dbReference>
<reference evidence="8 9" key="1">
    <citation type="submission" date="2019-11" db="EMBL/GenBank/DDBJ databases">
        <title>Pedobacter sp. HMF7056 Genome sequencing and assembly.</title>
        <authorList>
            <person name="Kang H."/>
            <person name="Kim H."/>
            <person name="Joh K."/>
        </authorList>
    </citation>
    <scope>NUCLEOTIDE SEQUENCE [LARGE SCALE GENOMIC DNA]</scope>
    <source>
        <strain evidence="8 9">HMF7056</strain>
    </source>
</reference>
<dbReference type="PROSITE" id="PS51296">
    <property type="entry name" value="RIESKE"/>
    <property type="match status" value="1"/>
</dbReference>
<evidence type="ECO:0000256" key="4">
    <source>
        <dbReference type="ARBA" id="ARBA00023014"/>
    </source>
</evidence>
<protein>
    <submittedName>
        <fullName evidence="8">Rieske 2Fe-2S domain-containing protein</fullName>
    </submittedName>
</protein>
<name>A0A7K1XYR2_9SPHI</name>
<dbReference type="PRINTS" id="PR00162">
    <property type="entry name" value="RIESKE"/>
</dbReference>
<dbReference type="GO" id="GO:0046872">
    <property type="term" value="F:metal ion binding"/>
    <property type="evidence" value="ECO:0007669"/>
    <property type="project" value="UniProtKB-KW"/>
</dbReference>
<keyword evidence="2" id="KW-0479">Metal-binding</keyword>
<evidence type="ECO:0000259" key="7">
    <source>
        <dbReference type="PROSITE" id="PS51296"/>
    </source>
</evidence>
<dbReference type="Proteomes" id="UP000451233">
    <property type="component" value="Unassembled WGS sequence"/>
</dbReference>
<organism evidence="8 9">
    <name type="scientific">Hufsiella ginkgonis</name>
    <dbReference type="NCBI Taxonomy" id="2695274"/>
    <lineage>
        <taxon>Bacteria</taxon>
        <taxon>Pseudomonadati</taxon>
        <taxon>Bacteroidota</taxon>
        <taxon>Sphingobacteriia</taxon>
        <taxon>Sphingobacteriales</taxon>
        <taxon>Sphingobacteriaceae</taxon>
        <taxon>Hufsiella</taxon>
    </lineage>
</organism>
<evidence type="ECO:0000256" key="6">
    <source>
        <dbReference type="SAM" id="SignalP"/>
    </source>
</evidence>
<accession>A0A7K1XYR2</accession>
<dbReference type="InterPro" id="IPR017941">
    <property type="entry name" value="Rieske_2Fe-2S"/>
</dbReference>
<dbReference type="Gene3D" id="2.102.10.10">
    <property type="entry name" value="Rieske [2Fe-2S] iron-sulphur domain"/>
    <property type="match status" value="1"/>
</dbReference>
<dbReference type="SUPFAM" id="SSF50022">
    <property type="entry name" value="ISP domain"/>
    <property type="match status" value="1"/>
</dbReference>